<evidence type="ECO:0000313" key="2">
    <source>
        <dbReference type="Proteomes" id="UP000245293"/>
    </source>
</evidence>
<dbReference type="Pfam" id="PF14099">
    <property type="entry name" value="Polysacc_lyase"/>
    <property type="match status" value="1"/>
</dbReference>
<protein>
    <recommendedName>
        <fullName evidence="3">Polysaccharide lyase-like protein</fullName>
    </recommendedName>
</protein>
<evidence type="ECO:0008006" key="3">
    <source>
        <dbReference type="Google" id="ProtNLM"/>
    </source>
</evidence>
<reference evidence="2" key="1">
    <citation type="submission" date="2018-05" db="EMBL/GenBank/DDBJ databases">
        <authorList>
            <person name="Du Z."/>
            <person name="Wang X."/>
        </authorList>
    </citation>
    <scope>NUCLEOTIDE SEQUENCE [LARGE SCALE GENOMIC DNA]</scope>
    <source>
        <strain evidence="2">WDS4C29</strain>
    </source>
</reference>
<proteinExistence type="predicted"/>
<evidence type="ECO:0000313" key="1">
    <source>
        <dbReference type="EMBL" id="PWG17431.1"/>
    </source>
</evidence>
<name>A0A2V1P4K6_9RHOB</name>
<accession>A0A2V1P4K6</accession>
<dbReference type="Gene3D" id="2.60.120.200">
    <property type="match status" value="1"/>
</dbReference>
<dbReference type="OrthoDB" id="118830at2"/>
<sequence>MPLQGSARPLALGSWRPGIAENQSDFRHGSDQIVDCRMVKFRLPHCETRPNLVTSISWGGILMQKIVLAFWLLIAMSLPSCGQELDKGVFSPMSRSLNSTPHGYAIIPDPTGSAPTSMVERFEVRPGDCSETPGWSDCENDRERSELSAKKDRLGSSWWYGWSIFIPADYPIVYPTKTALGQFHQVGAQPAFMFQNHSGGLTIDRNFGRSTNTHQLITHEEMVGRWTTIEVYAEWGAEGTFRVYVNGDLEWVFIGTTAEADPYFKYGIYRSFLSRYLNHSGEAEVPTQVVLYSNVRQARSRVDLQSGYDDESLPESGYVRAKLWWE</sequence>
<gene>
    <name evidence="1" type="ORF">DFK10_06595</name>
</gene>
<keyword evidence="2" id="KW-1185">Reference proteome</keyword>
<comment type="caution">
    <text evidence="1">The sequence shown here is derived from an EMBL/GenBank/DDBJ whole genome shotgun (WGS) entry which is preliminary data.</text>
</comment>
<dbReference type="EMBL" id="QETF01000005">
    <property type="protein sequence ID" value="PWG17431.1"/>
    <property type="molecule type" value="Genomic_DNA"/>
</dbReference>
<dbReference type="InterPro" id="IPR025975">
    <property type="entry name" value="Polysacc_lyase"/>
</dbReference>
<organism evidence="1 2">
    <name type="scientific">Salibaculum griseiflavum</name>
    <dbReference type="NCBI Taxonomy" id="1914409"/>
    <lineage>
        <taxon>Bacteria</taxon>
        <taxon>Pseudomonadati</taxon>
        <taxon>Pseudomonadota</taxon>
        <taxon>Alphaproteobacteria</taxon>
        <taxon>Rhodobacterales</taxon>
        <taxon>Roseobacteraceae</taxon>
        <taxon>Salibaculum</taxon>
    </lineage>
</organism>
<dbReference type="Proteomes" id="UP000245293">
    <property type="component" value="Unassembled WGS sequence"/>
</dbReference>
<dbReference type="AlphaFoldDB" id="A0A2V1P4K6"/>